<gene>
    <name evidence="11" type="ORF">F1721_20205</name>
</gene>
<dbReference type="InterPro" id="IPR008271">
    <property type="entry name" value="Ser/Thr_kinase_AS"/>
</dbReference>
<keyword evidence="6 7" id="KW-0067">ATP-binding</keyword>
<feature type="binding site" evidence="7">
    <location>
        <position position="47"/>
    </location>
    <ligand>
        <name>ATP</name>
        <dbReference type="ChEBI" id="CHEBI:30616"/>
    </ligand>
</feature>
<dbReference type="GO" id="GO:0005524">
    <property type="term" value="F:ATP binding"/>
    <property type="evidence" value="ECO:0007669"/>
    <property type="project" value="UniProtKB-UniRule"/>
</dbReference>
<accession>A0A5M7BQE2</accession>
<keyword evidence="12" id="KW-1185">Reference proteome</keyword>
<proteinExistence type="predicted"/>
<dbReference type="InterPro" id="IPR000719">
    <property type="entry name" value="Prot_kinase_dom"/>
</dbReference>
<feature type="transmembrane region" description="Helical" evidence="9">
    <location>
        <begin position="305"/>
        <end position="328"/>
    </location>
</feature>
<dbReference type="OrthoDB" id="3679634at2"/>
<evidence type="ECO:0000256" key="2">
    <source>
        <dbReference type="ARBA" id="ARBA00022527"/>
    </source>
</evidence>
<feature type="region of interest" description="Disordered" evidence="8">
    <location>
        <begin position="448"/>
        <end position="483"/>
    </location>
</feature>
<feature type="domain" description="Protein kinase" evidence="10">
    <location>
        <begin position="18"/>
        <end position="271"/>
    </location>
</feature>
<evidence type="ECO:0000313" key="11">
    <source>
        <dbReference type="EMBL" id="KAA5831340.1"/>
    </source>
</evidence>
<sequence length="483" mass="50922">MVEQVGSGAPTRLIGGRYQVVQELGRGGMGIVWRAWDQVIGREVAIKELHLPDGVPPAERQVYEERVLREARTAGRLNDPAVVTVHDVLAESGTTYIVMELVQAVTLTQHVAQRGPLSPEQAADLARQVLSALESAHAAGIVHRDVKPSNIMVADGRVKLADFGIAQTLDDPRLTTSGAIVGSPSFMAPERLQGADATPASDLWSLGATLFFAVEGWMPFERQTTAATLNAVLNESPQLSRPHGVIGSVITGLLISDPRARFTAPQIRALLDSAQATGAPESTRPVGAPTRVGPVGQSKRSLRPWLIAAAVASVVLFAAGLLVGRFALVGSGAPAAMQPTLSYGRGGDVAAFDLGSDNCGDGQVATGANLTTGTSCSDPHDFEVYATSSPFGSSDYDLPYPGEEALARYGEGYCAIYFYSDKVITPGKQSALRFAALIPSAQSWDELASTKEDSNSDNDAGDQDVHCVAYSTNGDKLQTPITK</sequence>
<dbReference type="PROSITE" id="PS00108">
    <property type="entry name" value="PROTEIN_KINASE_ST"/>
    <property type="match status" value="1"/>
</dbReference>
<evidence type="ECO:0000256" key="7">
    <source>
        <dbReference type="PROSITE-ProRule" id="PRU10141"/>
    </source>
</evidence>
<dbReference type="InterPro" id="IPR017441">
    <property type="entry name" value="Protein_kinase_ATP_BS"/>
</dbReference>
<dbReference type="EMBL" id="VWPH01000009">
    <property type="protein sequence ID" value="KAA5831340.1"/>
    <property type="molecule type" value="Genomic_DNA"/>
</dbReference>
<keyword evidence="3" id="KW-0808">Transferase</keyword>
<keyword evidence="9" id="KW-1133">Transmembrane helix</keyword>
<dbReference type="SUPFAM" id="SSF56112">
    <property type="entry name" value="Protein kinase-like (PK-like)"/>
    <property type="match status" value="1"/>
</dbReference>
<feature type="compositionally biased region" description="Polar residues" evidence="8">
    <location>
        <begin position="470"/>
        <end position="483"/>
    </location>
</feature>
<name>A0A5M7BQE2_SACHI</name>
<keyword evidence="5 11" id="KW-0418">Kinase</keyword>
<dbReference type="SMART" id="SM00220">
    <property type="entry name" value="S_TKc"/>
    <property type="match status" value="1"/>
</dbReference>
<dbReference type="PROSITE" id="PS00107">
    <property type="entry name" value="PROTEIN_KINASE_ATP"/>
    <property type="match status" value="1"/>
</dbReference>
<evidence type="ECO:0000313" key="12">
    <source>
        <dbReference type="Proteomes" id="UP000323946"/>
    </source>
</evidence>
<evidence type="ECO:0000256" key="4">
    <source>
        <dbReference type="ARBA" id="ARBA00022741"/>
    </source>
</evidence>
<dbReference type="Proteomes" id="UP000323946">
    <property type="component" value="Unassembled WGS sequence"/>
</dbReference>
<comment type="caution">
    <text evidence="11">The sequence shown here is derived from an EMBL/GenBank/DDBJ whole genome shotgun (WGS) entry which is preliminary data.</text>
</comment>
<dbReference type="Gene3D" id="3.30.200.20">
    <property type="entry name" value="Phosphorylase Kinase, domain 1"/>
    <property type="match status" value="1"/>
</dbReference>
<dbReference type="InterPro" id="IPR011009">
    <property type="entry name" value="Kinase-like_dom_sf"/>
</dbReference>
<evidence type="ECO:0000256" key="6">
    <source>
        <dbReference type="ARBA" id="ARBA00022840"/>
    </source>
</evidence>
<dbReference type="Gene3D" id="1.10.510.10">
    <property type="entry name" value="Transferase(Phosphotransferase) domain 1"/>
    <property type="match status" value="1"/>
</dbReference>
<evidence type="ECO:0000256" key="5">
    <source>
        <dbReference type="ARBA" id="ARBA00022777"/>
    </source>
</evidence>
<reference evidence="11 12" key="1">
    <citation type="submission" date="2019-09" db="EMBL/GenBank/DDBJ databases">
        <title>Draft genome sequence of the thermophilic Saccharopolyspora hirsuta VKM Ac-666T.</title>
        <authorList>
            <person name="Lobastova T.G."/>
            <person name="Fokina V."/>
            <person name="Bragin E.Y."/>
            <person name="Shtratnikova V.Y."/>
            <person name="Starodumova I.P."/>
            <person name="Tarlachkov S.V."/>
            <person name="Donova M.V."/>
        </authorList>
    </citation>
    <scope>NUCLEOTIDE SEQUENCE [LARGE SCALE GENOMIC DNA]</scope>
    <source>
        <strain evidence="11 12">VKM Ac-666</strain>
    </source>
</reference>
<dbReference type="PROSITE" id="PS50011">
    <property type="entry name" value="PROTEIN_KINASE_DOM"/>
    <property type="match status" value="1"/>
</dbReference>
<keyword evidence="9" id="KW-0472">Membrane</keyword>
<keyword evidence="9" id="KW-0812">Transmembrane</keyword>
<feature type="region of interest" description="Disordered" evidence="8">
    <location>
        <begin position="275"/>
        <end position="295"/>
    </location>
</feature>
<evidence type="ECO:0000259" key="10">
    <source>
        <dbReference type="PROSITE" id="PS50011"/>
    </source>
</evidence>
<keyword evidence="2 11" id="KW-0723">Serine/threonine-protein kinase</keyword>
<dbReference type="Pfam" id="PF00069">
    <property type="entry name" value="Pkinase"/>
    <property type="match status" value="1"/>
</dbReference>
<evidence type="ECO:0000256" key="9">
    <source>
        <dbReference type="SAM" id="Phobius"/>
    </source>
</evidence>
<dbReference type="RefSeq" id="WP_150068547.1">
    <property type="nucleotide sequence ID" value="NZ_JBEPDJ010000001.1"/>
</dbReference>
<dbReference type="AlphaFoldDB" id="A0A5M7BQE2"/>
<dbReference type="EC" id="2.7.11.1" evidence="1"/>
<dbReference type="PANTHER" id="PTHR43289:SF6">
    <property type="entry name" value="SERINE_THREONINE-PROTEIN KINASE NEKL-3"/>
    <property type="match status" value="1"/>
</dbReference>
<evidence type="ECO:0000256" key="1">
    <source>
        <dbReference type="ARBA" id="ARBA00012513"/>
    </source>
</evidence>
<keyword evidence="4 7" id="KW-0547">Nucleotide-binding</keyword>
<evidence type="ECO:0000256" key="3">
    <source>
        <dbReference type="ARBA" id="ARBA00022679"/>
    </source>
</evidence>
<organism evidence="11 12">
    <name type="scientific">Saccharopolyspora hirsuta</name>
    <dbReference type="NCBI Taxonomy" id="1837"/>
    <lineage>
        <taxon>Bacteria</taxon>
        <taxon>Bacillati</taxon>
        <taxon>Actinomycetota</taxon>
        <taxon>Actinomycetes</taxon>
        <taxon>Pseudonocardiales</taxon>
        <taxon>Pseudonocardiaceae</taxon>
        <taxon>Saccharopolyspora</taxon>
    </lineage>
</organism>
<dbReference type="PANTHER" id="PTHR43289">
    <property type="entry name" value="MITOGEN-ACTIVATED PROTEIN KINASE KINASE KINASE 20-RELATED"/>
    <property type="match status" value="1"/>
</dbReference>
<evidence type="ECO:0000256" key="8">
    <source>
        <dbReference type="SAM" id="MobiDB-lite"/>
    </source>
</evidence>
<dbReference type="GO" id="GO:0004674">
    <property type="term" value="F:protein serine/threonine kinase activity"/>
    <property type="evidence" value="ECO:0007669"/>
    <property type="project" value="UniProtKB-KW"/>
</dbReference>
<protein>
    <recommendedName>
        <fullName evidence="1">non-specific serine/threonine protein kinase</fullName>
        <ecNumber evidence="1">2.7.11.1</ecNumber>
    </recommendedName>
</protein>
<dbReference type="CDD" id="cd14014">
    <property type="entry name" value="STKc_PknB_like"/>
    <property type="match status" value="1"/>
</dbReference>